<sequence>MTEINRADEIKLQLTSIRKSSREYQDFQRLMVRYAMERFLYRLSISKYQDIFILKGAMLLEIYLNTSIRTTKDIDFLMFGYFDTGAVKQMITEVCEILLDDGLRFDIEGIAVTEAGADRPYPGFGVSVPARLGAASVNFAVDIAFGEAVTPRAIRVKYPSLLGYPQPEVRVYPLETIVAEKFQAMVLFGVGNRRMKDYYDLWAIAQNCELDGALLTLALSATFARRATKLPEKIPQGLTESFYANKQKKQNWQAFLKTYSLRKSLSLEAICQNVAALVMPAVEICIAGEECNLVWKSAEWRSGDDSADNFSEPENTE</sequence>
<evidence type="ECO:0000313" key="2">
    <source>
        <dbReference type="Proteomes" id="UP000287394"/>
    </source>
</evidence>
<gene>
    <name evidence="1" type="ORF">CCAX7_63700</name>
</gene>
<dbReference type="Pfam" id="PF08843">
    <property type="entry name" value="AbiEii"/>
    <property type="match status" value="1"/>
</dbReference>
<proteinExistence type="predicted"/>
<name>A0A9N7LCI7_9BACT</name>
<accession>A0A9N7LCI7</accession>
<dbReference type="RefSeq" id="WP_119321847.1">
    <property type="nucleotide sequence ID" value="NZ_AP025739.1"/>
</dbReference>
<dbReference type="KEGG" id="ccot:CCAX7_63700"/>
<reference evidence="1 2" key="1">
    <citation type="journal article" date="2019" name="Int. J. Syst. Evol. Microbiol.">
        <title>Capsulimonas corticalis gen. nov., sp. nov., an aerobic capsulated bacterium, of a novel bacterial order, Capsulimonadales ord. nov., of the class Armatimonadia of the phylum Armatimonadetes.</title>
        <authorList>
            <person name="Li J."/>
            <person name="Kudo C."/>
            <person name="Tonouchi A."/>
        </authorList>
    </citation>
    <scope>NUCLEOTIDE SEQUENCE [LARGE SCALE GENOMIC DNA]</scope>
    <source>
        <strain evidence="1 2">AX-7</strain>
    </source>
</reference>
<dbReference type="Proteomes" id="UP000287394">
    <property type="component" value="Chromosome"/>
</dbReference>
<dbReference type="OrthoDB" id="9808443at2"/>
<dbReference type="InterPro" id="IPR014942">
    <property type="entry name" value="AbiEii"/>
</dbReference>
<evidence type="ECO:0000313" key="1">
    <source>
        <dbReference type="EMBL" id="BDI34319.1"/>
    </source>
</evidence>
<protein>
    <recommendedName>
        <fullName evidence="3">Nucleotidyl transferase AbiEii/AbiGii toxin family protein</fullName>
    </recommendedName>
</protein>
<organism evidence="1 2">
    <name type="scientific">Capsulimonas corticalis</name>
    <dbReference type="NCBI Taxonomy" id="2219043"/>
    <lineage>
        <taxon>Bacteria</taxon>
        <taxon>Bacillati</taxon>
        <taxon>Armatimonadota</taxon>
        <taxon>Armatimonadia</taxon>
        <taxon>Capsulimonadales</taxon>
        <taxon>Capsulimonadaceae</taxon>
        <taxon>Capsulimonas</taxon>
    </lineage>
</organism>
<dbReference type="EMBL" id="AP025739">
    <property type="protein sequence ID" value="BDI34319.1"/>
    <property type="molecule type" value="Genomic_DNA"/>
</dbReference>
<dbReference type="AlphaFoldDB" id="A0A9N7LCI7"/>
<keyword evidence="2" id="KW-1185">Reference proteome</keyword>
<evidence type="ECO:0008006" key="3">
    <source>
        <dbReference type="Google" id="ProtNLM"/>
    </source>
</evidence>